<keyword evidence="3" id="KW-1185">Reference proteome</keyword>
<dbReference type="RefSeq" id="WP_092660597.1">
    <property type="nucleotide sequence ID" value="NZ_FOCX01000011.1"/>
</dbReference>
<evidence type="ECO:0000313" key="3">
    <source>
        <dbReference type="Proteomes" id="UP000198775"/>
    </source>
</evidence>
<dbReference type="InterPro" id="IPR058411">
    <property type="entry name" value="DUF8098"/>
</dbReference>
<dbReference type="Pfam" id="PF26400">
    <property type="entry name" value="DUF8098"/>
    <property type="match status" value="1"/>
</dbReference>
<protein>
    <recommendedName>
        <fullName evidence="1">DUF8098 domain-containing protein</fullName>
    </recommendedName>
</protein>
<dbReference type="AlphaFoldDB" id="A0A1H8NR68"/>
<sequence length="333" mass="38476">MDGPSFLEEPLFGTIDTQLTDAVDELPDISKDDLDSITRQKLRLDVVEGLGATEYVTTQYYLHGKVAPKGKENNRSGNVDLHLPSTVDSDLPSDEAIFTYLTDERSDYVTEAVNTDTFEWLEGHYESADEYHFRDVYLAALPIYRDLYRLRAATIERNPNFVPADLEQTVLDQSLELKRALNRYSMFRDIPPYVTEFKNSVLPAVRWVDSADLNEQEILEYYDFTDRLYKLFYDGVWKACGQQMSYTTVEGPSAEDTIDRRKREIDQQKTTFELMFDRLEMETDDFEFDLSVNTDRLPELEPIDADPEPELAEELDTVARDDPAFDVLAKNNE</sequence>
<name>A0A1H8NR68_9EURY</name>
<gene>
    <name evidence="2" type="ORF">SAMN05216388_101121</name>
</gene>
<dbReference type="Proteomes" id="UP000198775">
    <property type="component" value="Unassembled WGS sequence"/>
</dbReference>
<dbReference type="OrthoDB" id="387000at2157"/>
<reference evidence="3" key="1">
    <citation type="submission" date="2016-10" db="EMBL/GenBank/DDBJ databases">
        <authorList>
            <person name="Varghese N."/>
            <person name="Submissions S."/>
        </authorList>
    </citation>
    <scope>NUCLEOTIDE SEQUENCE [LARGE SCALE GENOMIC DNA]</scope>
    <source>
        <strain evidence="3">IBRC-M 10043</strain>
    </source>
</reference>
<evidence type="ECO:0000259" key="1">
    <source>
        <dbReference type="Pfam" id="PF26400"/>
    </source>
</evidence>
<feature type="domain" description="DUF8098" evidence="1">
    <location>
        <begin position="100"/>
        <end position="285"/>
    </location>
</feature>
<accession>A0A1H8NR68</accession>
<dbReference type="EMBL" id="FOCX01000011">
    <property type="protein sequence ID" value="SEO32106.1"/>
    <property type="molecule type" value="Genomic_DNA"/>
</dbReference>
<proteinExistence type="predicted"/>
<organism evidence="2 3">
    <name type="scientific">Halorientalis persicus</name>
    <dbReference type="NCBI Taxonomy" id="1367881"/>
    <lineage>
        <taxon>Archaea</taxon>
        <taxon>Methanobacteriati</taxon>
        <taxon>Methanobacteriota</taxon>
        <taxon>Stenosarchaea group</taxon>
        <taxon>Halobacteria</taxon>
        <taxon>Halobacteriales</taxon>
        <taxon>Haloarculaceae</taxon>
        <taxon>Halorientalis</taxon>
    </lineage>
</organism>
<evidence type="ECO:0000313" key="2">
    <source>
        <dbReference type="EMBL" id="SEO32106.1"/>
    </source>
</evidence>